<dbReference type="AlphaFoldDB" id="A0A179DBU5"/>
<reference evidence="15 16" key="2">
    <citation type="submission" date="2016-06" db="EMBL/GenBank/DDBJ databases">
        <title>Pedobacter psychrophilus sp. nov., isolated from Antarctic fragmentary rock.</title>
        <authorList>
            <person name="Svec P."/>
        </authorList>
    </citation>
    <scope>NUCLEOTIDE SEQUENCE [LARGE SCALE GENOMIC DNA]</scope>
    <source>
        <strain evidence="15 16">CCM 8644</strain>
    </source>
</reference>
<evidence type="ECO:0000259" key="14">
    <source>
        <dbReference type="Pfam" id="PF07715"/>
    </source>
</evidence>
<evidence type="ECO:0000256" key="11">
    <source>
        <dbReference type="RuleBase" id="RU003357"/>
    </source>
</evidence>
<evidence type="ECO:0000256" key="7">
    <source>
        <dbReference type="ARBA" id="ARBA00023136"/>
    </source>
</evidence>
<feature type="domain" description="TonB-dependent receptor plug" evidence="14">
    <location>
        <begin position="121"/>
        <end position="224"/>
    </location>
</feature>
<proteinExistence type="inferred from homology"/>
<dbReference type="InterPro" id="IPR039426">
    <property type="entry name" value="TonB-dep_rcpt-like"/>
</dbReference>
<dbReference type="Gene3D" id="2.60.40.1120">
    <property type="entry name" value="Carboxypeptidase-like, regulatory domain"/>
    <property type="match status" value="1"/>
</dbReference>
<sequence length="771" mass="86168">MKRILYVLIGLFIGFSNAHAADIIFTGKVIDAKTKEPLPGATITIQDLKISAVADINGKFSFNRIPDKGKFLVQISYLGYKYQNQTIDFAITKNIIFELQPSLIEANEVVVTGTVTGADNKKNSTSVGVLSKDEMLDRASSNLIDAVSKVAGVNQITTGQAISKPVIRGLSFNRIVTINNGIKQQGQQWGDEHGIEIDQYSADRIEVLRGAASLLYGADALGGVINILEPLTVPEGTLKGEVLSNYSTNGGLSANSAMLTGNSDGFVWRARGTYKNAFSFKTPDYYYPNSGFIENSYGAMFGLNKAWGYSHVNVSYFNNKIGFYDPVLDGNGKFVDDNGDVITDAQDKSRTLQFPNQDISHFKIASNSNFLFDKGNLKLDLGFQNNVRKELESAVPSLFFDLSTYTLDAKYYIEQKNGWQSVFGLSTDYAHSQNKAQEFLVPDYNYFGIGAFYYVKKDWENSSFNAGLRLDYRNNQGKDLFLNGASKFMAFKTNYSNLSGAAGYTHQFNERFNFKANLSSGFRAPNPAEQGSNGVHEGTFRYEVGTNDLKAERSYQADATFGYATEYFDVNLSVYNNYMTNYIYLAQNNKETIDVEDEQGQIETLPLFRYKQDNADLYGTDVSLIFHPTSFFHFENTFSYVHAENLALNKPLPFIPAASLRNEIRIEPKIKGLKSSYFSLGLDNYFAQNRVDNFETITSGYSLLRAGIGASFNLGKQIIRFNISGNNLLDKKYYDHLSRFKPGRLDEADPNFGIYNQGRNITFGFYLPLSL</sequence>
<keyword evidence="9 10" id="KW-0998">Cell outer membrane</keyword>
<dbReference type="Proteomes" id="UP000078459">
    <property type="component" value="Unassembled WGS sequence"/>
</dbReference>
<evidence type="ECO:0000313" key="15">
    <source>
        <dbReference type="EMBL" id="OAQ38525.1"/>
    </source>
</evidence>
<dbReference type="PROSITE" id="PS52016">
    <property type="entry name" value="TONB_DEPENDENT_REC_3"/>
    <property type="match status" value="1"/>
</dbReference>
<keyword evidence="3 10" id="KW-1134">Transmembrane beta strand</keyword>
<dbReference type="PANTHER" id="PTHR30069">
    <property type="entry name" value="TONB-DEPENDENT OUTER MEMBRANE RECEPTOR"/>
    <property type="match status" value="1"/>
</dbReference>
<dbReference type="Pfam" id="PF07715">
    <property type="entry name" value="Plug"/>
    <property type="match status" value="1"/>
</dbReference>
<dbReference type="InterPro" id="IPR008969">
    <property type="entry name" value="CarboxyPept-like_regulatory"/>
</dbReference>
<evidence type="ECO:0000256" key="8">
    <source>
        <dbReference type="ARBA" id="ARBA00023170"/>
    </source>
</evidence>
<evidence type="ECO:0000313" key="16">
    <source>
        <dbReference type="Proteomes" id="UP000078459"/>
    </source>
</evidence>
<accession>A0A179DBU5</accession>
<keyword evidence="2 10" id="KW-0813">Transport</keyword>
<gene>
    <name evidence="15" type="ORF">A5893_13960</name>
</gene>
<evidence type="ECO:0000256" key="12">
    <source>
        <dbReference type="SAM" id="SignalP"/>
    </source>
</evidence>
<dbReference type="Gene3D" id="2.170.130.10">
    <property type="entry name" value="TonB-dependent receptor, plug domain"/>
    <property type="match status" value="1"/>
</dbReference>
<keyword evidence="6 11" id="KW-0798">TonB box</keyword>
<evidence type="ECO:0000256" key="10">
    <source>
        <dbReference type="PROSITE-ProRule" id="PRU01360"/>
    </source>
</evidence>
<dbReference type="InterPro" id="IPR037066">
    <property type="entry name" value="Plug_dom_sf"/>
</dbReference>
<evidence type="ECO:0000256" key="3">
    <source>
        <dbReference type="ARBA" id="ARBA00022452"/>
    </source>
</evidence>
<keyword evidence="7 10" id="KW-0472">Membrane</keyword>
<keyword evidence="8" id="KW-0675">Receptor</keyword>
<feature type="signal peptide" evidence="12">
    <location>
        <begin position="1"/>
        <end position="20"/>
    </location>
</feature>
<evidence type="ECO:0000256" key="1">
    <source>
        <dbReference type="ARBA" id="ARBA00004571"/>
    </source>
</evidence>
<organism evidence="15 16">
    <name type="scientific">Pedobacter psychrophilus</name>
    <dbReference type="NCBI Taxonomy" id="1826909"/>
    <lineage>
        <taxon>Bacteria</taxon>
        <taxon>Pseudomonadati</taxon>
        <taxon>Bacteroidota</taxon>
        <taxon>Sphingobacteriia</taxon>
        <taxon>Sphingobacteriales</taxon>
        <taxon>Sphingobacteriaceae</taxon>
        <taxon>Pedobacter</taxon>
    </lineage>
</organism>
<keyword evidence="16" id="KW-1185">Reference proteome</keyword>
<dbReference type="RefSeq" id="WP_068823297.1">
    <property type="nucleotide sequence ID" value="NZ_LWHJ01000030.1"/>
</dbReference>
<reference evidence="15 16" key="1">
    <citation type="submission" date="2016-04" db="EMBL/GenBank/DDBJ databases">
        <authorList>
            <person name="Evans L.H."/>
            <person name="Alamgir A."/>
            <person name="Owens N."/>
            <person name="Weber N.D."/>
            <person name="Virtaneva K."/>
            <person name="Barbian K."/>
            <person name="Babar A."/>
            <person name="Rosenke K."/>
        </authorList>
    </citation>
    <scope>NUCLEOTIDE SEQUENCE [LARGE SCALE GENOMIC DNA]</scope>
    <source>
        <strain evidence="15 16">CCM 8644</strain>
    </source>
</reference>
<evidence type="ECO:0000256" key="4">
    <source>
        <dbReference type="ARBA" id="ARBA00022692"/>
    </source>
</evidence>
<dbReference type="Pfam" id="PF13715">
    <property type="entry name" value="CarbopepD_reg_2"/>
    <property type="match status" value="1"/>
</dbReference>
<dbReference type="Gene3D" id="2.40.170.20">
    <property type="entry name" value="TonB-dependent receptor, beta-barrel domain"/>
    <property type="match status" value="1"/>
</dbReference>
<keyword evidence="5 12" id="KW-0732">Signal</keyword>
<dbReference type="OrthoDB" id="9795928at2"/>
<name>A0A179DBU5_9SPHI</name>
<dbReference type="GO" id="GO:0044718">
    <property type="term" value="P:siderophore transmembrane transport"/>
    <property type="evidence" value="ECO:0007669"/>
    <property type="project" value="TreeGrafter"/>
</dbReference>
<evidence type="ECO:0000256" key="5">
    <source>
        <dbReference type="ARBA" id="ARBA00022729"/>
    </source>
</evidence>
<feature type="chain" id="PRO_5008100364" evidence="12">
    <location>
        <begin position="21"/>
        <end position="771"/>
    </location>
</feature>
<evidence type="ECO:0000259" key="13">
    <source>
        <dbReference type="Pfam" id="PF00593"/>
    </source>
</evidence>
<dbReference type="SUPFAM" id="SSF56935">
    <property type="entry name" value="Porins"/>
    <property type="match status" value="1"/>
</dbReference>
<protein>
    <submittedName>
        <fullName evidence="15">Energy transducer TonB</fullName>
    </submittedName>
</protein>
<dbReference type="GO" id="GO:0009279">
    <property type="term" value="C:cell outer membrane"/>
    <property type="evidence" value="ECO:0007669"/>
    <property type="project" value="UniProtKB-SubCell"/>
</dbReference>
<comment type="subcellular location">
    <subcellularLocation>
        <location evidence="1 10">Cell outer membrane</location>
        <topology evidence="1 10">Multi-pass membrane protein</topology>
    </subcellularLocation>
</comment>
<feature type="domain" description="TonB-dependent receptor-like beta-barrel" evidence="13">
    <location>
        <begin position="246"/>
        <end position="728"/>
    </location>
</feature>
<dbReference type="GO" id="GO:0015344">
    <property type="term" value="F:siderophore uptake transmembrane transporter activity"/>
    <property type="evidence" value="ECO:0007669"/>
    <property type="project" value="TreeGrafter"/>
</dbReference>
<dbReference type="InterPro" id="IPR000531">
    <property type="entry name" value="Beta-barrel_TonB"/>
</dbReference>
<dbReference type="STRING" id="1826909.A5893_13960"/>
<keyword evidence="4 10" id="KW-0812">Transmembrane</keyword>
<comment type="caution">
    <text evidence="15">The sequence shown here is derived from an EMBL/GenBank/DDBJ whole genome shotgun (WGS) entry which is preliminary data.</text>
</comment>
<comment type="similarity">
    <text evidence="10 11">Belongs to the TonB-dependent receptor family.</text>
</comment>
<dbReference type="InterPro" id="IPR036942">
    <property type="entry name" value="Beta-barrel_TonB_sf"/>
</dbReference>
<dbReference type="InterPro" id="IPR012910">
    <property type="entry name" value="Plug_dom"/>
</dbReference>
<dbReference type="EMBL" id="LWHJ01000030">
    <property type="protein sequence ID" value="OAQ38525.1"/>
    <property type="molecule type" value="Genomic_DNA"/>
</dbReference>
<dbReference type="Pfam" id="PF00593">
    <property type="entry name" value="TonB_dep_Rec_b-barrel"/>
    <property type="match status" value="1"/>
</dbReference>
<evidence type="ECO:0000256" key="6">
    <source>
        <dbReference type="ARBA" id="ARBA00023077"/>
    </source>
</evidence>
<evidence type="ECO:0000256" key="9">
    <source>
        <dbReference type="ARBA" id="ARBA00023237"/>
    </source>
</evidence>
<evidence type="ECO:0000256" key="2">
    <source>
        <dbReference type="ARBA" id="ARBA00022448"/>
    </source>
</evidence>
<dbReference type="SUPFAM" id="SSF49464">
    <property type="entry name" value="Carboxypeptidase regulatory domain-like"/>
    <property type="match status" value="1"/>
</dbReference>
<dbReference type="PANTHER" id="PTHR30069:SF29">
    <property type="entry name" value="HEMOGLOBIN AND HEMOGLOBIN-HAPTOGLOBIN-BINDING PROTEIN 1-RELATED"/>
    <property type="match status" value="1"/>
</dbReference>